<comment type="caution">
    <text evidence="1">The sequence shown here is derived from an EMBL/GenBank/DDBJ whole genome shotgun (WGS) entry which is preliminary data.</text>
</comment>
<dbReference type="RefSeq" id="WP_123256187.1">
    <property type="nucleotide sequence ID" value="NZ_RBED01000117.1"/>
</dbReference>
<dbReference type="EMBL" id="RBED01000117">
    <property type="protein sequence ID" value="RNL51861.1"/>
    <property type="molecule type" value="Genomic_DNA"/>
</dbReference>
<protein>
    <submittedName>
        <fullName evidence="1">DUF4411 family protein</fullName>
    </submittedName>
</protein>
<organism evidence="1 2">
    <name type="scientific">Arthrobacter oryzae</name>
    <dbReference type="NCBI Taxonomy" id="409290"/>
    <lineage>
        <taxon>Bacteria</taxon>
        <taxon>Bacillati</taxon>
        <taxon>Actinomycetota</taxon>
        <taxon>Actinomycetes</taxon>
        <taxon>Micrococcales</taxon>
        <taxon>Micrococcaceae</taxon>
        <taxon>Arthrobacter</taxon>
    </lineage>
</organism>
<dbReference type="Proteomes" id="UP000273807">
    <property type="component" value="Unassembled WGS sequence"/>
</dbReference>
<keyword evidence="2" id="KW-1185">Reference proteome</keyword>
<dbReference type="InterPro" id="IPR029060">
    <property type="entry name" value="PIN-like_dom_sf"/>
</dbReference>
<accession>A0A3N0BS43</accession>
<dbReference type="Pfam" id="PF14367">
    <property type="entry name" value="DUF4411"/>
    <property type="match status" value="1"/>
</dbReference>
<dbReference type="InterPro" id="IPR016541">
    <property type="entry name" value="UCP008505"/>
</dbReference>
<evidence type="ECO:0000313" key="1">
    <source>
        <dbReference type="EMBL" id="RNL51861.1"/>
    </source>
</evidence>
<gene>
    <name evidence="1" type="ORF">D7003_14770</name>
</gene>
<dbReference type="OrthoDB" id="338425at2"/>
<name>A0A3N0BS43_9MICC</name>
<dbReference type="Gene3D" id="3.40.50.1010">
    <property type="entry name" value="5'-nuclease"/>
    <property type="match status" value="1"/>
</dbReference>
<dbReference type="SUPFAM" id="SSF88723">
    <property type="entry name" value="PIN domain-like"/>
    <property type="match status" value="1"/>
</dbReference>
<dbReference type="AlphaFoldDB" id="A0A3N0BS43"/>
<reference evidence="1 2" key="1">
    <citation type="submission" date="2018-10" db="EMBL/GenBank/DDBJ databases">
        <title>Genome sequencing of Arthrobacter oryzae TNB02.</title>
        <authorList>
            <person name="Cho Y.-J."/>
            <person name="Cho A."/>
            <person name="Kim O.-S."/>
        </authorList>
    </citation>
    <scope>NUCLEOTIDE SEQUENCE [LARGE SCALE GENOMIC DNA]</scope>
    <source>
        <strain evidence="1 2">TNB02</strain>
    </source>
</reference>
<proteinExistence type="predicted"/>
<evidence type="ECO:0000313" key="2">
    <source>
        <dbReference type="Proteomes" id="UP000273807"/>
    </source>
</evidence>
<sequence length="153" mass="17283">MTFTLDSNILINLVRLYPRDIFGSVWDSIEMTVASGDVCICEAVLREVHRGGDELYNWAKDLPGFMCAVSDRELLTVSEIATEHPDWVRGQLNEADPFVIAHAKAERSVVVTEENRKGPNTEDRNQKIPNIADDHGVGCIKFFDFVRGQGWQF</sequence>
<dbReference type="PIRSF" id="PIRSF008505">
    <property type="entry name" value="UCP008505"/>
    <property type="match status" value="1"/>
</dbReference>